<evidence type="ECO:0000256" key="1">
    <source>
        <dbReference type="SAM" id="SignalP"/>
    </source>
</evidence>
<keyword evidence="3" id="KW-1185">Reference proteome</keyword>
<keyword evidence="1" id="KW-0732">Signal</keyword>
<dbReference type="Pfam" id="PF05275">
    <property type="entry name" value="CopB"/>
    <property type="match status" value="1"/>
</dbReference>
<dbReference type="EMBL" id="JADOEL010000009">
    <property type="protein sequence ID" value="MBF8178378.1"/>
    <property type="molecule type" value="Genomic_DNA"/>
</dbReference>
<evidence type="ECO:0000313" key="3">
    <source>
        <dbReference type="Proteomes" id="UP000657372"/>
    </source>
</evidence>
<feature type="chain" id="PRO_5046148083" evidence="1">
    <location>
        <begin position="42"/>
        <end position="301"/>
    </location>
</feature>
<proteinExistence type="predicted"/>
<name>A0ABS0EYM0_9BURK</name>
<sequence length="301" mass="32829">MKTVDSFRSYAAMLPERGLAARALRRLTFACAASASFAVFAQSMPPMPPMDHGKMRMPPAAIADPVNAAKTGPYPRNPDGTYAIPGDGMEMSDNAVFSMVMLDRLEGFDGLDSSGLNMDGSVWIGTDFNKLWLKAEAERSAGQSSGRAEVLWSHAVAAFWDLQTGVRHDFGGGPSRQWAVLGVQGITPYWFNVEAAVYVGAAGRTAARARGEYTVRITQRAILTPEVEVNAYGKSDLARGIGTGFSDARLGLRLRYEIRREFAPYIGITWARKLGQTATLARQQNAARSERQIVAGVRLWF</sequence>
<accession>A0ABS0EYM0</accession>
<protein>
    <submittedName>
        <fullName evidence="2">Copper resistance protein B</fullName>
    </submittedName>
</protein>
<reference evidence="2 3" key="1">
    <citation type="submission" date="2020-11" db="EMBL/GenBank/DDBJ databases">
        <title>WGS of Herminiimonas contaminans strain Marseille-Q4544 isolated from planarians Schmidtea mediterranea.</title>
        <authorList>
            <person name="Kangale L."/>
        </authorList>
    </citation>
    <scope>NUCLEOTIDE SEQUENCE [LARGE SCALE GENOMIC DNA]</scope>
    <source>
        <strain evidence="2 3">Marseille-Q4544</strain>
    </source>
</reference>
<dbReference type="RefSeq" id="WP_195875758.1">
    <property type="nucleotide sequence ID" value="NZ_JADOEL010000009.1"/>
</dbReference>
<comment type="caution">
    <text evidence="2">The sequence shown here is derived from an EMBL/GenBank/DDBJ whole genome shotgun (WGS) entry which is preliminary data.</text>
</comment>
<evidence type="ECO:0000313" key="2">
    <source>
        <dbReference type="EMBL" id="MBF8178378.1"/>
    </source>
</evidence>
<gene>
    <name evidence="2" type="ORF">IXC47_11855</name>
</gene>
<organism evidence="2 3">
    <name type="scientific">Herminiimonas contaminans</name>
    <dbReference type="NCBI Taxonomy" id="1111140"/>
    <lineage>
        <taxon>Bacteria</taxon>
        <taxon>Pseudomonadati</taxon>
        <taxon>Pseudomonadota</taxon>
        <taxon>Betaproteobacteria</taxon>
        <taxon>Burkholderiales</taxon>
        <taxon>Oxalobacteraceae</taxon>
        <taxon>Herminiimonas</taxon>
    </lineage>
</organism>
<feature type="signal peptide" evidence="1">
    <location>
        <begin position="1"/>
        <end position="41"/>
    </location>
</feature>
<dbReference type="Proteomes" id="UP000657372">
    <property type="component" value="Unassembled WGS sequence"/>
</dbReference>
<dbReference type="InterPro" id="IPR007939">
    <property type="entry name" value="Cu-R_B_prcur"/>
</dbReference>